<evidence type="ECO:0000256" key="6">
    <source>
        <dbReference type="ARBA" id="ARBA00023136"/>
    </source>
</evidence>
<dbReference type="InterPro" id="IPR050569">
    <property type="entry name" value="TAAR"/>
</dbReference>
<feature type="transmembrane region" description="Helical" evidence="10">
    <location>
        <begin position="258"/>
        <end position="275"/>
    </location>
</feature>
<protein>
    <recommendedName>
        <fullName evidence="11">G-protein coupled receptors family 1 profile domain-containing protein</fullName>
    </recommendedName>
</protein>
<feature type="transmembrane region" description="Helical" evidence="10">
    <location>
        <begin position="287"/>
        <end position="311"/>
    </location>
</feature>
<evidence type="ECO:0000256" key="3">
    <source>
        <dbReference type="ARBA" id="ARBA00022692"/>
    </source>
</evidence>
<feature type="domain" description="G-protein coupled receptors family 1 profile" evidence="11">
    <location>
        <begin position="55"/>
        <end position="308"/>
    </location>
</feature>
<comment type="similarity">
    <text evidence="9">Belongs to the G-protein coupled receptor 1 family.</text>
</comment>
<keyword evidence="7 9" id="KW-0675">Receptor</keyword>
<dbReference type="PANTHER" id="PTHR24249">
    <property type="entry name" value="HISTAMINE RECEPTOR-RELATED G-PROTEIN COUPLED RECEPTOR"/>
    <property type="match status" value="1"/>
</dbReference>
<dbReference type="OMA" id="HSREALY"/>
<dbReference type="Pfam" id="PF00001">
    <property type="entry name" value="7tm_1"/>
    <property type="match status" value="1"/>
</dbReference>
<evidence type="ECO:0000256" key="7">
    <source>
        <dbReference type="ARBA" id="ARBA00023170"/>
    </source>
</evidence>
<sequence>MVDGLLLRAIRSLTGEHLLCFPIINSSCKRLSRPLSETAVLFTLLAFASLLTVILNLFVVISISHFRQLHTPTNALLLSLAVADLVVGLLVMPIEGLRYIQTCWLLGKLMCALTPYVSYTLVSVSVGNLVLISIDRYLAICDPLLYFTKITLNRVKIAICLCWVISLLYNSCILMRHIRQQDSFSSCHGECVVVISHLVGTVDLFMSFVGPCAVMVVLYVRVFVVAISQVRVIRLQAAATSVPAAPTVKNSERKAARTLGIVIVLFLTCFCPYYYPAVAGEDTSNSLSYFAVLSWIMLTNSCLNPLIYAMFYPWFRKAIKLILTLRILRSYSREAKIL</sequence>
<feature type="transmembrane region" description="Helical" evidence="10">
    <location>
        <begin position="204"/>
        <end position="227"/>
    </location>
</feature>
<evidence type="ECO:0000313" key="13">
    <source>
        <dbReference type="Proteomes" id="UP000261620"/>
    </source>
</evidence>
<evidence type="ECO:0000256" key="9">
    <source>
        <dbReference type="RuleBase" id="RU000688"/>
    </source>
</evidence>
<evidence type="ECO:0000256" key="10">
    <source>
        <dbReference type="SAM" id="Phobius"/>
    </source>
</evidence>
<keyword evidence="6 10" id="KW-0472">Membrane</keyword>
<keyword evidence="4 10" id="KW-1133">Transmembrane helix</keyword>
<feature type="transmembrane region" description="Helical" evidence="10">
    <location>
        <begin position="39"/>
        <end position="63"/>
    </location>
</feature>
<feature type="transmembrane region" description="Helical" evidence="10">
    <location>
        <begin position="116"/>
        <end position="134"/>
    </location>
</feature>
<evidence type="ECO:0000256" key="2">
    <source>
        <dbReference type="ARBA" id="ARBA00022475"/>
    </source>
</evidence>
<dbReference type="Ensembl" id="ENSMMOT00000013626.1">
    <property type="protein sequence ID" value="ENSMMOP00000013405.1"/>
    <property type="gene ID" value="ENSMMOG00000010291.1"/>
</dbReference>
<dbReference type="CDD" id="cd15055">
    <property type="entry name" value="7tmA_TAARs"/>
    <property type="match status" value="1"/>
</dbReference>
<dbReference type="SUPFAM" id="SSF81321">
    <property type="entry name" value="Family A G protein-coupled receptor-like"/>
    <property type="match status" value="1"/>
</dbReference>
<dbReference type="GO" id="GO:0005886">
    <property type="term" value="C:plasma membrane"/>
    <property type="evidence" value="ECO:0007669"/>
    <property type="project" value="UniProtKB-SubCell"/>
</dbReference>
<dbReference type="AlphaFoldDB" id="A0A3Q4B6Q3"/>
<feature type="transmembrane region" description="Helical" evidence="10">
    <location>
        <begin position="155"/>
        <end position="176"/>
    </location>
</feature>
<accession>A0A3Q4B6Q3</accession>
<evidence type="ECO:0000313" key="12">
    <source>
        <dbReference type="Ensembl" id="ENSMMOP00000013405.1"/>
    </source>
</evidence>
<evidence type="ECO:0000256" key="8">
    <source>
        <dbReference type="ARBA" id="ARBA00023224"/>
    </source>
</evidence>
<reference evidence="12" key="2">
    <citation type="submission" date="2025-09" db="UniProtKB">
        <authorList>
            <consortium name="Ensembl"/>
        </authorList>
    </citation>
    <scope>IDENTIFICATION</scope>
</reference>
<feature type="transmembrane region" description="Helical" evidence="10">
    <location>
        <begin position="75"/>
        <end position="96"/>
    </location>
</feature>
<dbReference type="InterPro" id="IPR017452">
    <property type="entry name" value="GPCR_Rhodpsn_7TM"/>
</dbReference>
<dbReference type="STRING" id="94237.ENSMMOP00000013405"/>
<dbReference type="PRINTS" id="PR00237">
    <property type="entry name" value="GPCRRHODOPSN"/>
</dbReference>
<evidence type="ECO:0000256" key="5">
    <source>
        <dbReference type="ARBA" id="ARBA00023040"/>
    </source>
</evidence>
<dbReference type="Gene3D" id="1.20.1070.10">
    <property type="entry name" value="Rhodopsin 7-helix transmembrane proteins"/>
    <property type="match status" value="1"/>
</dbReference>
<keyword evidence="8 9" id="KW-0807">Transducer</keyword>
<keyword evidence="5 9" id="KW-0297">G-protein coupled receptor</keyword>
<evidence type="ECO:0000259" key="11">
    <source>
        <dbReference type="PROSITE" id="PS50262"/>
    </source>
</evidence>
<dbReference type="Proteomes" id="UP000261620">
    <property type="component" value="Unplaced"/>
</dbReference>
<name>A0A3Q4B6Q3_MOLML</name>
<dbReference type="PROSITE" id="PS50262">
    <property type="entry name" value="G_PROTEIN_RECEP_F1_2"/>
    <property type="match status" value="1"/>
</dbReference>
<dbReference type="PROSITE" id="PS00237">
    <property type="entry name" value="G_PROTEIN_RECEP_F1_1"/>
    <property type="match status" value="1"/>
</dbReference>
<dbReference type="FunFam" id="1.20.1070.10:FF:000279">
    <property type="entry name" value="Trace amine-associated receptor 16f"/>
    <property type="match status" value="1"/>
</dbReference>
<keyword evidence="13" id="KW-1185">Reference proteome</keyword>
<proteinExistence type="inferred from homology"/>
<reference evidence="12" key="1">
    <citation type="submission" date="2025-08" db="UniProtKB">
        <authorList>
            <consortium name="Ensembl"/>
        </authorList>
    </citation>
    <scope>IDENTIFICATION</scope>
</reference>
<organism evidence="12 13">
    <name type="scientific">Mola mola</name>
    <name type="common">Ocean sunfish</name>
    <name type="synonym">Tetraodon mola</name>
    <dbReference type="NCBI Taxonomy" id="94237"/>
    <lineage>
        <taxon>Eukaryota</taxon>
        <taxon>Metazoa</taxon>
        <taxon>Chordata</taxon>
        <taxon>Craniata</taxon>
        <taxon>Vertebrata</taxon>
        <taxon>Euteleostomi</taxon>
        <taxon>Actinopterygii</taxon>
        <taxon>Neopterygii</taxon>
        <taxon>Teleostei</taxon>
        <taxon>Neoteleostei</taxon>
        <taxon>Acanthomorphata</taxon>
        <taxon>Eupercaria</taxon>
        <taxon>Tetraodontiformes</taxon>
        <taxon>Molidae</taxon>
        <taxon>Mola</taxon>
    </lineage>
</organism>
<keyword evidence="3 9" id="KW-0812">Transmembrane</keyword>
<dbReference type="PANTHER" id="PTHR24249:SF381">
    <property type="entry name" value="TRACE AMINE ASSOCIATED RECEPTOR 19P-RELATED"/>
    <property type="match status" value="1"/>
</dbReference>
<dbReference type="InterPro" id="IPR000276">
    <property type="entry name" value="GPCR_Rhodpsn"/>
</dbReference>
<dbReference type="GO" id="GO:0001594">
    <property type="term" value="F:trace-amine receptor activity"/>
    <property type="evidence" value="ECO:0007669"/>
    <property type="project" value="TreeGrafter"/>
</dbReference>
<comment type="subcellular location">
    <subcellularLocation>
        <location evidence="1">Cell membrane</location>
        <topology evidence="1">Multi-pass membrane protein</topology>
    </subcellularLocation>
</comment>
<keyword evidence="2" id="KW-1003">Cell membrane</keyword>
<evidence type="ECO:0000256" key="4">
    <source>
        <dbReference type="ARBA" id="ARBA00022989"/>
    </source>
</evidence>
<evidence type="ECO:0000256" key="1">
    <source>
        <dbReference type="ARBA" id="ARBA00004651"/>
    </source>
</evidence>